<organism evidence="3 4">
    <name type="scientific">Enterococcus avium</name>
    <name type="common">Streptococcus avium</name>
    <dbReference type="NCBI Taxonomy" id="33945"/>
    <lineage>
        <taxon>Bacteria</taxon>
        <taxon>Bacillati</taxon>
        <taxon>Bacillota</taxon>
        <taxon>Bacilli</taxon>
        <taxon>Lactobacillales</taxon>
        <taxon>Enterococcaceae</taxon>
        <taxon>Enterococcus</taxon>
    </lineage>
</organism>
<dbReference type="Proteomes" id="UP000316316">
    <property type="component" value="Unassembled WGS sequence"/>
</dbReference>
<dbReference type="EMBL" id="PDXQ01000002">
    <property type="protein sequence ID" value="TRZ28451.1"/>
    <property type="molecule type" value="Genomic_DNA"/>
</dbReference>
<dbReference type="InterPro" id="IPR045079">
    <property type="entry name" value="Oxoprolinase-like"/>
</dbReference>
<dbReference type="GO" id="GO:0016787">
    <property type="term" value="F:hydrolase activity"/>
    <property type="evidence" value="ECO:0007669"/>
    <property type="project" value="InterPro"/>
</dbReference>
<reference evidence="3 4" key="1">
    <citation type="submission" date="2017-10" db="EMBL/GenBank/DDBJ databases">
        <title>FDA dAtabase for Regulatory Grade micrObial Sequences (FDA-ARGOS): Supporting development and validation of Infectious Disease Dx tests.</title>
        <authorList>
            <person name="Campos J."/>
            <person name="Goldberg B."/>
            <person name="Tallon L.J."/>
            <person name="Sadzewicz L."/>
            <person name="Sengamalay N."/>
            <person name="Ott S."/>
            <person name="Godinez A."/>
            <person name="Nagaraj S."/>
            <person name="Vyas G."/>
            <person name="Aluvathingal J."/>
            <person name="Nadendla S."/>
            <person name="Geyer C."/>
            <person name="Nandy P."/>
            <person name="Hobson J."/>
            <person name="Sichtig H."/>
        </authorList>
    </citation>
    <scope>NUCLEOTIDE SEQUENCE [LARGE SCALE GENOMIC DNA]</scope>
    <source>
        <strain evidence="3 4">FDAARGOS_185</strain>
    </source>
</reference>
<dbReference type="InterPro" id="IPR043129">
    <property type="entry name" value="ATPase_NBD"/>
</dbReference>
<feature type="domain" description="Hydantoinase A/oxoprolinase" evidence="1">
    <location>
        <begin position="193"/>
        <end position="363"/>
    </location>
</feature>
<accession>A0A8B5VY44</accession>
<comment type="caution">
    <text evidence="3">The sequence shown here is derived from an EMBL/GenBank/DDBJ whole genome shotgun (WGS) entry which is preliminary data.</text>
</comment>
<sequence>MYRIGIDVGGTNTDAVIINENLELVHGVKVPTSGDIQTGIEAALHKVMAESQIEAGSISHAMLGTTQCTNAIVERKKLSKVGVIRLGYPATASVKPFTAWPEDMIECLGEKFELLHGGYEYDGQILSEMDEDEVKTVLANWQGKIESLAIVGVFSSLKNDQELLVEKWAKEILGEAIPISCSSQIGSVGLLERENATILNAALDKVMALTSNGFERALKSEGINDAEIYLCQNDGTLMSIEYAKRFPILTIACGPTNSIRGASYLARITNAIVLDVGGTTSDLGVLADGFPRESSIAVDVGGIRTNFRMPDIVSIGLGGGSIVREVGDQVTVGPDSVGYKITEEARVFGGKQLTTTDIAVRLGLADIGDKTLVEDVPLELAEKAYATIKQMTEEAIDKMKTSSGDVDLILVGGGAIIIPQELAGVANVYHNPHGGVANAIGASIAQISGQYEQIYIYTKLSREDSMNDAKQKATHQAKLAGAIEETIELVEVEETPLAYHPENATRLRVKVVGKME</sequence>
<gene>
    <name evidence="3" type="ORF">AUF17_17185</name>
</gene>
<feature type="domain" description="Hydantoinase/oxoprolinase N-terminal" evidence="2">
    <location>
        <begin position="3"/>
        <end position="172"/>
    </location>
</feature>
<dbReference type="Pfam" id="PF05378">
    <property type="entry name" value="Hydant_A_N"/>
    <property type="match status" value="1"/>
</dbReference>
<proteinExistence type="predicted"/>
<evidence type="ECO:0000259" key="1">
    <source>
        <dbReference type="Pfam" id="PF01968"/>
    </source>
</evidence>
<dbReference type="Pfam" id="PF01968">
    <property type="entry name" value="Hydantoinase_A"/>
    <property type="match status" value="1"/>
</dbReference>
<dbReference type="InterPro" id="IPR008040">
    <property type="entry name" value="Hydant_A_N"/>
</dbReference>
<evidence type="ECO:0000259" key="2">
    <source>
        <dbReference type="Pfam" id="PF05378"/>
    </source>
</evidence>
<dbReference type="AlphaFoldDB" id="A0A8B5VY44"/>
<dbReference type="RefSeq" id="WP_144325678.1">
    <property type="nucleotide sequence ID" value="NZ_PDXQ01000002.1"/>
</dbReference>
<protein>
    <submittedName>
        <fullName evidence="3">Hydantoinase subunit beta</fullName>
    </submittedName>
</protein>
<dbReference type="InterPro" id="IPR002821">
    <property type="entry name" value="Hydantoinase_A"/>
</dbReference>
<dbReference type="PANTHER" id="PTHR11365:SF10">
    <property type="entry name" value="HYDANTOINASE_OXOPROLINASE"/>
    <property type="match status" value="1"/>
</dbReference>
<evidence type="ECO:0000313" key="4">
    <source>
        <dbReference type="Proteomes" id="UP000316316"/>
    </source>
</evidence>
<dbReference type="SUPFAM" id="SSF53067">
    <property type="entry name" value="Actin-like ATPase domain"/>
    <property type="match status" value="2"/>
</dbReference>
<evidence type="ECO:0000313" key="3">
    <source>
        <dbReference type="EMBL" id="TRZ28451.1"/>
    </source>
</evidence>
<dbReference type="Gene3D" id="3.30.420.40">
    <property type="match status" value="1"/>
</dbReference>
<dbReference type="PANTHER" id="PTHR11365">
    <property type="entry name" value="5-OXOPROLINASE RELATED"/>
    <property type="match status" value="1"/>
</dbReference>
<name>A0A8B5VY44_ENTAV</name>